<dbReference type="AlphaFoldDB" id="T1ARA0"/>
<feature type="transmembrane region" description="Helical" evidence="1">
    <location>
        <begin position="6"/>
        <end position="35"/>
    </location>
</feature>
<evidence type="ECO:0008006" key="3">
    <source>
        <dbReference type="Google" id="ProtNLM"/>
    </source>
</evidence>
<sequence length="100" mass="10993">MSTLFWTLLIFVHVLAATFWVGGQLMLVVVVLPLLRRGASPQLVRELATATGRRFAAITNWVLLPILVVTGLTLAWWNGVRPDNLTSTPFGRVLVVKAAL</sequence>
<name>T1ARA0_9ZZZZ</name>
<organism evidence="2">
    <name type="scientific">mine drainage metagenome</name>
    <dbReference type="NCBI Taxonomy" id="410659"/>
    <lineage>
        <taxon>unclassified sequences</taxon>
        <taxon>metagenomes</taxon>
        <taxon>ecological metagenomes</taxon>
    </lineage>
</organism>
<evidence type="ECO:0000313" key="2">
    <source>
        <dbReference type="EMBL" id="EQD44570.1"/>
    </source>
</evidence>
<evidence type="ECO:0000256" key="1">
    <source>
        <dbReference type="SAM" id="Phobius"/>
    </source>
</evidence>
<comment type="caution">
    <text evidence="2">The sequence shown here is derived from an EMBL/GenBank/DDBJ whole genome shotgun (WGS) entry which is preliminary data.</text>
</comment>
<reference evidence="2" key="2">
    <citation type="journal article" date="2014" name="ISME J.">
        <title>Microbial stratification in low pH oxic and suboxic macroscopic growths along an acid mine drainage.</title>
        <authorList>
            <person name="Mendez-Garcia C."/>
            <person name="Mesa V."/>
            <person name="Sprenger R.R."/>
            <person name="Richter M."/>
            <person name="Diez M.S."/>
            <person name="Solano J."/>
            <person name="Bargiela R."/>
            <person name="Golyshina O.V."/>
            <person name="Manteca A."/>
            <person name="Ramos J.L."/>
            <person name="Gallego J.R."/>
            <person name="Llorente I."/>
            <person name="Martins Dos Santos V.A."/>
            <person name="Jensen O.N."/>
            <person name="Pelaez A.I."/>
            <person name="Sanchez J."/>
            <person name="Ferrer M."/>
        </authorList>
    </citation>
    <scope>NUCLEOTIDE SEQUENCE</scope>
</reference>
<protein>
    <recommendedName>
        <fullName evidence="3">Copper resistance protein D domain-containing protein</fullName>
    </recommendedName>
</protein>
<keyword evidence="1" id="KW-0812">Transmembrane</keyword>
<feature type="transmembrane region" description="Helical" evidence="1">
    <location>
        <begin position="55"/>
        <end position="77"/>
    </location>
</feature>
<proteinExistence type="predicted"/>
<dbReference type="EMBL" id="AUZY01008870">
    <property type="protein sequence ID" value="EQD44570.1"/>
    <property type="molecule type" value="Genomic_DNA"/>
</dbReference>
<reference evidence="2" key="1">
    <citation type="submission" date="2013-08" db="EMBL/GenBank/DDBJ databases">
        <authorList>
            <person name="Mendez C."/>
            <person name="Richter M."/>
            <person name="Ferrer M."/>
            <person name="Sanchez J."/>
        </authorList>
    </citation>
    <scope>NUCLEOTIDE SEQUENCE</scope>
</reference>
<keyword evidence="1" id="KW-0472">Membrane</keyword>
<feature type="non-terminal residue" evidence="2">
    <location>
        <position position="100"/>
    </location>
</feature>
<keyword evidence="1" id="KW-1133">Transmembrane helix</keyword>
<accession>T1ARA0</accession>
<gene>
    <name evidence="2" type="ORF">B1B_13474</name>
</gene>